<accession>A0A375I0X8</accession>
<protein>
    <submittedName>
        <fullName evidence="1">TIGR03083: uncharacterized Actinobacterial protein TIGR03083</fullName>
    </submittedName>
</protein>
<dbReference type="Proteomes" id="UP000265962">
    <property type="component" value="Unassembled WGS sequence"/>
</dbReference>
<organism evidence="1 2">
    <name type="scientific">Propionibacterium ruminifibrarum</name>
    <dbReference type="NCBI Taxonomy" id="1962131"/>
    <lineage>
        <taxon>Bacteria</taxon>
        <taxon>Bacillati</taxon>
        <taxon>Actinomycetota</taxon>
        <taxon>Actinomycetes</taxon>
        <taxon>Propionibacteriales</taxon>
        <taxon>Propionibacteriaceae</taxon>
        <taxon>Propionibacterium</taxon>
    </lineage>
</organism>
<keyword evidence="2" id="KW-1185">Reference proteome</keyword>
<evidence type="ECO:0000313" key="2">
    <source>
        <dbReference type="Proteomes" id="UP000265962"/>
    </source>
</evidence>
<dbReference type="RefSeq" id="WP_182858496.1">
    <property type="nucleotide sequence ID" value="NZ_OMOH01000001.1"/>
</dbReference>
<dbReference type="NCBIfam" id="TIGR03085">
    <property type="entry name" value="TIGR03085 family metal-binding protein"/>
    <property type="match status" value="1"/>
</dbReference>
<evidence type="ECO:0000313" key="1">
    <source>
        <dbReference type="EMBL" id="SPF67029.1"/>
    </source>
</evidence>
<name>A0A375I0X8_9ACTN</name>
<dbReference type="InterPro" id="IPR017517">
    <property type="entry name" value="Maleyloyr_isom"/>
</dbReference>
<proteinExistence type="predicted"/>
<dbReference type="NCBIfam" id="TIGR03083">
    <property type="entry name" value="maleylpyruvate isomerase family mycothiol-dependent enzyme"/>
    <property type="match status" value="1"/>
</dbReference>
<dbReference type="EMBL" id="OMOH01000001">
    <property type="protein sequence ID" value="SPF67029.1"/>
    <property type="molecule type" value="Genomic_DNA"/>
</dbReference>
<dbReference type="AlphaFoldDB" id="A0A375I0X8"/>
<dbReference type="InterPro" id="IPR017519">
    <property type="entry name" value="CHP03085"/>
</dbReference>
<gene>
    <name evidence="1" type="ORF">PROPJV5_0037</name>
</gene>
<sequence length="219" mass="23973">MSLILAGFYRSAICDLFDQVGPQAPTLCTGWDAKDLAAHLFLRENDVLSLPGMLIPALEPITVARTHTLLARQNFDQIVSALRRGPFGPTIMRMRAVDRRVNGLEYLVHYEDLFRAQPTGSVERPELLAEERFALSDQVWGAIGGVGRLIGRRSQVGLRLARNDGAAEERVLAKGSPAVLVRGNPTELAMWLYGREADVELIGEAGPLALVNEAVSRGM</sequence>
<reference evidence="2" key="1">
    <citation type="submission" date="2018-02" db="EMBL/GenBank/DDBJ databases">
        <authorList>
            <person name="Hornung B."/>
        </authorList>
    </citation>
    <scope>NUCLEOTIDE SEQUENCE [LARGE SCALE GENOMIC DNA]</scope>
</reference>